<accession>A0A1E8WU04</accession>
<evidence type="ECO:0000313" key="2">
    <source>
        <dbReference type="EMBL" id="MBE2129374.1"/>
    </source>
</evidence>
<protein>
    <submittedName>
        <fullName evidence="2">DUF1641 domain-containing protein</fullName>
    </submittedName>
    <submittedName>
        <fullName evidence="1">Uncharacterized conserved protein</fullName>
    </submittedName>
</protein>
<organism evidence="1 4">
    <name type="scientific">Staphylococcus schweitzeri</name>
    <dbReference type="NCBI Taxonomy" id="1654388"/>
    <lineage>
        <taxon>Bacteria</taxon>
        <taxon>Bacillati</taxon>
        <taxon>Bacillota</taxon>
        <taxon>Bacilli</taxon>
        <taxon>Bacillales</taxon>
        <taxon>Staphylococcaceae</taxon>
        <taxon>Staphylococcus</taxon>
    </lineage>
</organism>
<dbReference type="InterPro" id="IPR012440">
    <property type="entry name" value="DUF1641"/>
</dbReference>
<keyword evidence="6" id="KW-1185">Reference proteome</keyword>
<proteinExistence type="predicted"/>
<dbReference type="GeneID" id="98346620"/>
<accession>A0A2K4AFZ9</accession>
<evidence type="ECO:0000313" key="1">
    <source>
        <dbReference type="EMBL" id="CDR27588.1"/>
    </source>
</evidence>
<reference evidence="3 5" key="2">
    <citation type="submission" date="2017-08" db="EMBL/GenBank/DDBJ databases">
        <title>Draft genome sequences of 64 type strains of genus Staph aureus.</title>
        <authorList>
            <person name="Cole K."/>
            <person name="Golubchik T."/>
            <person name="Russell J."/>
            <person name="Foster D."/>
            <person name="Llewelyn M."/>
            <person name="Wilson D."/>
            <person name="Crook D."/>
            <person name="Paul J."/>
        </authorList>
    </citation>
    <scope>NUCLEOTIDE SEQUENCE [LARGE SCALE GENOMIC DNA]</scope>
    <source>
        <strain evidence="3 5">DSM 28300</strain>
    </source>
</reference>
<dbReference type="SMR" id="A0A077VIT6"/>
<gene>
    <name evidence="3" type="ORF">CD116_10220</name>
    <name evidence="1" type="ORF">ERS140147_00693</name>
    <name evidence="2" type="ORF">ILQ21_09970</name>
</gene>
<evidence type="ECO:0000313" key="4">
    <source>
        <dbReference type="Proteomes" id="UP000044616"/>
    </source>
</evidence>
<dbReference type="EMBL" id="JADAMT010000014">
    <property type="protein sequence ID" value="MBE2129374.1"/>
    <property type="molecule type" value="Genomic_DNA"/>
</dbReference>
<dbReference type="EMBL" id="CCEH01000004">
    <property type="protein sequence ID" value="CDR27588.1"/>
    <property type="molecule type" value="Genomic_DNA"/>
</dbReference>
<accession>A0A0H2B964</accession>
<dbReference type="Proteomes" id="UP000044616">
    <property type="component" value="Unassembled WGS sequence"/>
</dbReference>
<dbReference type="Proteomes" id="UP000236395">
    <property type="component" value="Unassembled WGS sequence"/>
</dbReference>
<dbReference type="RefSeq" id="WP_000840811.1">
    <property type="nucleotide sequence ID" value="NZ_CBCSFW010000005.1"/>
</dbReference>
<dbReference type="PATRIC" id="fig|1280.10341.peg.2372"/>
<evidence type="ECO:0000313" key="5">
    <source>
        <dbReference type="Proteomes" id="UP000236395"/>
    </source>
</evidence>
<evidence type="ECO:0000313" key="3">
    <source>
        <dbReference type="EMBL" id="PNZ49021.1"/>
    </source>
</evidence>
<dbReference type="AlphaFoldDB" id="A0A077VIT6"/>
<reference evidence="1 4" key="1">
    <citation type="submission" date="2014-05" db="EMBL/GenBank/DDBJ databases">
        <authorList>
            <person name="Aslett A.Martin."/>
            <person name="De Silva Nishadi"/>
        </authorList>
    </citation>
    <scope>NUCLEOTIDE SEQUENCE [LARGE SCALE GENOMIC DNA]</scope>
</reference>
<dbReference type="PANTHER" id="PTHR38433:SF1">
    <property type="entry name" value="DUF1641 DOMAIN-CONTAINING PROTEIN"/>
    <property type="match status" value="1"/>
</dbReference>
<dbReference type="Proteomes" id="UP000596960">
    <property type="component" value="Unassembled WGS sequence"/>
</dbReference>
<evidence type="ECO:0000313" key="6">
    <source>
        <dbReference type="Proteomes" id="UP000596960"/>
    </source>
</evidence>
<reference evidence="2 6" key="3">
    <citation type="submission" date="2020-10" db="EMBL/GenBank/DDBJ databases">
        <title>Phenotypic and genomic profiling of Staphylococcus argenteus in Canada and the United States and recommendations for clinical result reporting.</title>
        <authorList>
            <person name="Eshaghi A."/>
            <person name="Bommersbach C."/>
            <person name="Zitterman S."/>
            <person name="Burnham C.-A.D."/>
            <person name="Patel R."/>
            <person name="Schuetz A.N."/>
            <person name="Patel S.N."/>
            <person name="Kus J.V."/>
        </authorList>
    </citation>
    <scope>NUCLEOTIDE SEQUENCE [LARGE SCALE GENOMIC DNA]</scope>
    <source>
        <strain evidence="2 6">DSM 28300</strain>
    </source>
</reference>
<dbReference type="PANTHER" id="PTHR38433">
    <property type="match status" value="1"/>
</dbReference>
<sequence>MAERISSKIRRLEKSEEQIKLESLNEVTEAIAANKDSILKAIKLIKTLDDAKLLDALNGAIRGRQVIINKFAVELNKDIYTGLLSNMASMVFLLGELNVSDLSDFLNKVNKGLHVANQASPNAKTTIRSLLGVLKDDDMNRSLTYMLNMLKGMSREE</sequence>
<accession>A0A077VIT6</accession>
<dbReference type="Pfam" id="PF07849">
    <property type="entry name" value="DUF1641"/>
    <property type="match status" value="1"/>
</dbReference>
<name>A0A077VIT6_9STAP</name>
<dbReference type="EMBL" id="PPQS01000042">
    <property type="protein sequence ID" value="PNZ49021.1"/>
    <property type="molecule type" value="Genomic_DNA"/>
</dbReference>